<dbReference type="InterPro" id="IPR051604">
    <property type="entry name" value="Ergot_Alk_Oxidoreductase"/>
</dbReference>
<accession>A0ABW8C482</accession>
<dbReference type="InterPro" id="IPR008030">
    <property type="entry name" value="NmrA-like"/>
</dbReference>
<comment type="caution">
    <text evidence="2">The sequence shown here is derived from an EMBL/GenBank/DDBJ whole genome shotgun (WGS) entry which is preliminary data.</text>
</comment>
<dbReference type="Proteomes" id="UP001614394">
    <property type="component" value="Unassembled WGS sequence"/>
</dbReference>
<evidence type="ECO:0000259" key="1">
    <source>
        <dbReference type="Pfam" id="PF05368"/>
    </source>
</evidence>
<sequence>MTRILVTGATGTIGRHIVSSLAGTGLDVRALARDPDRAALPEGVEVVRGDLTAPETLEPALRDVERVYLMWPGIPVDPRVVKAIAEHAQHIVYLSTDVSDLADGEQATSFHQEIERQIRASGIAWTFLRAIDFATNTLGWAGQIRQGVVRWPYGQASRSLIHERDIADVAAHVLTTDGHAGAKYVITGPESITHAAQVGIIGEAVGREVRWVDLPPETAREQLTAAWGNATFVNARLEAWRSFVDTPERVTDTVEQLLGRPARTFRSWAQDHADDFR</sequence>
<dbReference type="InterPro" id="IPR036291">
    <property type="entry name" value="NAD(P)-bd_dom_sf"/>
</dbReference>
<dbReference type="RefSeq" id="WP_399645218.1">
    <property type="nucleotide sequence ID" value="NZ_JBITYG010000002.1"/>
</dbReference>
<dbReference type="PANTHER" id="PTHR43162:SF1">
    <property type="entry name" value="PRESTALK A DIFFERENTIATION PROTEIN A"/>
    <property type="match status" value="1"/>
</dbReference>
<evidence type="ECO:0000313" key="2">
    <source>
        <dbReference type="EMBL" id="MFI9100231.1"/>
    </source>
</evidence>
<feature type="domain" description="NmrA-like" evidence="1">
    <location>
        <begin position="3"/>
        <end position="221"/>
    </location>
</feature>
<name>A0ABW8C482_9ACTN</name>
<organism evidence="2 3">
    <name type="scientific">Streptomyces fildesensis</name>
    <dbReference type="NCBI Taxonomy" id="375757"/>
    <lineage>
        <taxon>Bacteria</taxon>
        <taxon>Bacillati</taxon>
        <taxon>Actinomycetota</taxon>
        <taxon>Actinomycetes</taxon>
        <taxon>Kitasatosporales</taxon>
        <taxon>Streptomycetaceae</taxon>
        <taxon>Streptomyces</taxon>
    </lineage>
</organism>
<dbReference type="SUPFAM" id="SSF51735">
    <property type="entry name" value="NAD(P)-binding Rossmann-fold domains"/>
    <property type="match status" value="1"/>
</dbReference>
<dbReference type="PANTHER" id="PTHR43162">
    <property type="match status" value="1"/>
</dbReference>
<gene>
    <name evidence="2" type="ORF">ACIGXA_06880</name>
</gene>
<proteinExistence type="predicted"/>
<dbReference type="Gene3D" id="3.40.50.720">
    <property type="entry name" value="NAD(P)-binding Rossmann-like Domain"/>
    <property type="match status" value="1"/>
</dbReference>
<protein>
    <submittedName>
        <fullName evidence="2">NmrA family NAD(P)-binding protein</fullName>
    </submittedName>
</protein>
<dbReference type="EMBL" id="JBITYG010000002">
    <property type="protein sequence ID" value="MFI9100231.1"/>
    <property type="molecule type" value="Genomic_DNA"/>
</dbReference>
<keyword evidence="3" id="KW-1185">Reference proteome</keyword>
<dbReference type="Pfam" id="PF05368">
    <property type="entry name" value="NmrA"/>
    <property type="match status" value="1"/>
</dbReference>
<dbReference type="Gene3D" id="3.90.25.10">
    <property type="entry name" value="UDP-galactose 4-epimerase, domain 1"/>
    <property type="match status" value="1"/>
</dbReference>
<reference evidence="2 3" key="1">
    <citation type="submission" date="2024-10" db="EMBL/GenBank/DDBJ databases">
        <title>The Natural Products Discovery Center: Release of the First 8490 Sequenced Strains for Exploring Actinobacteria Biosynthetic Diversity.</title>
        <authorList>
            <person name="Kalkreuter E."/>
            <person name="Kautsar S.A."/>
            <person name="Yang D."/>
            <person name="Bader C.D."/>
            <person name="Teijaro C.N."/>
            <person name="Fluegel L."/>
            <person name="Davis C.M."/>
            <person name="Simpson J.R."/>
            <person name="Lauterbach L."/>
            <person name="Steele A.D."/>
            <person name="Gui C."/>
            <person name="Meng S."/>
            <person name="Li G."/>
            <person name="Viehrig K."/>
            <person name="Ye F."/>
            <person name="Su P."/>
            <person name="Kiefer A.F."/>
            <person name="Nichols A."/>
            <person name="Cepeda A.J."/>
            <person name="Yan W."/>
            <person name="Fan B."/>
            <person name="Jiang Y."/>
            <person name="Adhikari A."/>
            <person name="Zheng C.-J."/>
            <person name="Schuster L."/>
            <person name="Cowan T.M."/>
            <person name="Smanski M.J."/>
            <person name="Chevrette M.G."/>
            <person name="De Carvalho L.P.S."/>
            <person name="Shen B."/>
        </authorList>
    </citation>
    <scope>NUCLEOTIDE SEQUENCE [LARGE SCALE GENOMIC DNA]</scope>
    <source>
        <strain evidence="2 3">NPDC053399</strain>
    </source>
</reference>
<evidence type="ECO:0000313" key="3">
    <source>
        <dbReference type="Proteomes" id="UP001614394"/>
    </source>
</evidence>